<keyword evidence="2" id="KW-1185">Reference proteome</keyword>
<comment type="caution">
    <text evidence="1">The sequence shown here is derived from an EMBL/GenBank/DDBJ whole genome shotgun (WGS) entry which is preliminary data.</text>
</comment>
<dbReference type="AlphaFoldDB" id="A0A087LWC3"/>
<protein>
    <submittedName>
        <fullName evidence="1">Uncharacterized protein</fullName>
    </submittedName>
</protein>
<dbReference type="RefSeq" id="WP_035087137.1">
    <property type="nucleotide sequence ID" value="NZ_JQGC01000033.1"/>
</dbReference>
<dbReference type="Proteomes" id="UP000028981">
    <property type="component" value="Unassembled WGS sequence"/>
</dbReference>
<organism evidence="1 2">
    <name type="scientific">Devosia riboflavina</name>
    <dbReference type="NCBI Taxonomy" id="46914"/>
    <lineage>
        <taxon>Bacteria</taxon>
        <taxon>Pseudomonadati</taxon>
        <taxon>Pseudomonadota</taxon>
        <taxon>Alphaproteobacteria</taxon>
        <taxon>Hyphomicrobiales</taxon>
        <taxon>Devosiaceae</taxon>
        <taxon>Devosia</taxon>
    </lineage>
</organism>
<dbReference type="EMBL" id="JQGC01000033">
    <property type="protein sequence ID" value="KFL28926.1"/>
    <property type="molecule type" value="Genomic_DNA"/>
</dbReference>
<evidence type="ECO:0000313" key="2">
    <source>
        <dbReference type="Proteomes" id="UP000028981"/>
    </source>
</evidence>
<gene>
    <name evidence="1" type="ORF">JP75_23240</name>
</gene>
<dbReference type="OrthoDB" id="290218at2"/>
<reference evidence="1 2" key="1">
    <citation type="submission" date="2014-08" db="EMBL/GenBank/DDBJ databases">
        <authorList>
            <person name="Hassan Y.I."/>
            <person name="Lepp D."/>
            <person name="Zhou T."/>
        </authorList>
    </citation>
    <scope>NUCLEOTIDE SEQUENCE [LARGE SCALE GENOMIC DNA]</scope>
    <source>
        <strain evidence="1 2">IFO13584</strain>
    </source>
</reference>
<sequence length="61" mass="6365">MTTSAATTCTSCVFFEDKAAANAGVCRAHPPVPSSASEKPAAVWPTVKNDDWCGQHTAGRQ</sequence>
<name>A0A087LWC3_9HYPH</name>
<proteinExistence type="predicted"/>
<evidence type="ECO:0000313" key="1">
    <source>
        <dbReference type="EMBL" id="KFL28926.1"/>
    </source>
</evidence>
<accession>A0A087LWC3</accession>